<dbReference type="Proteomes" id="UP000663861">
    <property type="component" value="Unassembled WGS sequence"/>
</dbReference>
<evidence type="ECO:0000256" key="5">
    <source>
        <dbReference type="ARBA" id="ARBA00023242"/>
    </source>
</evidence>
<dbReference type="InterPro" id="IPR012972">
    <property type="entry name" value="NLE"/>
</dbReference>
<keyword evidence="3 7" id="KW-0853">WD repeat</keyword>
<dbReference type="GO" id="GO:0000463">
    <property type="term" value="P:maturation of LSU-rRNA from tricistronic rRNA transcript (SSU-rRNA, 5.8S rRNA, LSU-rRNA)"/>
    <property type="evidence" value="ECO:0007669"/>
    <property type="project" value="UniProtKB-UniRule"/>
</dbReference>
<keyword evidence="5 6" id="KW-0539">Nucleus</keyword>
<accession>A0A8H3C9P5</accession>
<reference evidence="9" key="1">
    <citation type="submission" date="2021-01" db="EMBL/GenBank/DDBJ databases">
        <authorList>
            <person name="Kaushik A."/>
        </authorList>
    </citation>
    <scope>NUCLEOTIDE SEQUENCE</scope>
    <source>
        <strain evidence="9">AG4-RS23</strain>
    </source>
</reference>
<gene>
    <name evidence="6" type="primary">YTM1</name>
    <name evidence="9" type="ORF">RDB_LOCUS93062</name>
</gene>
<name>A0A8H3C9P5_9AGAM</name>
<dbReference type="InterPro" id="IPR001680">
    <property type="entry name" value="WD40_rpt"/>
</dbReference>
<evidence type="ECO:0000256" key="7">
    <source>
        <dbReference type="PROSITE-ProRule" id="PRU00221"/>
    </source>
</evidence>
<dbReference type="PROSITE" id="PS50082">
    <property type="entry name" value="WD_REPEATS_2"/>
    <property type="match status" value="2"/>
</dbReference>
<dbReference type="AlphaFoldDB" id="A0A8H3C9P5"/>
<comment type="function">
    <text evidence="6">Component of the NOP7 complex, which is required for maturation of the 25S and 5.8S ribosomal RNAs and formation of the 60S ribosome.</text>
</comment>
<dbReference type="InterPro" id="IPR020472">
    <property type="entry name" value="WD40_PAC1"/>
</dbReference>
<dbReference type="PANTHER" id="PTHR19855:SF11">
    <property type="entry name" value="RIBOSOME BIOGENESIS PROTEIN WDR12"/>
    <property type="match status" value="1"/>
</dbReference>
<dbReference type="GO" id="GO:0005654">
    <property type="term" value="C:nucleoplasm"/>
    <property type="evidence" value="ECO:0007669"/>
    <property type="project" value="UniProtKB-SubCell"/>
</dbReference>
<sequence>MSESARTHPVVLTTRTTYAIPSSKYMIPTSWARYHLSQLINKVLSSTQPIPFDFLVNGELLTGSLAEWCSGHNVGEEETLEIEYIESVLPPEALSSQETDDWMTSISCHYKSFFLTSSYDGCVRVHDSTQQPIATILGHNAPVSSACWVTDASDLSLDREKLIASSSLDHTLRLHRLSSLNDPSWTTLASLHLHTAPVSSVSASADGQYIVSAGWDGLVGIWSTVIPEQNEVPEAEEVLGRRKRRKVQDQSSNAVRKGPMSVLKSHVARVSKAIFDSLNDNKKAYSCGWDNTVRSWDVESGVCLNTVTLPDRAHLDLAMSQTGTAYVASADRSVSIIDFRLDGVQSTTKTLTHPSTPSCLVAHADSPHHLLTGAHDGALRIWDIRSPQTALAKFEHTVTDKAGSSRRGKILGVDWAHGLAACAGEVGFGIWNAGVGGQE</sequence>
<evidence type="ECO:0000256" key="3">
    <source>
        <dbReference type="ARBA" id="ARBA00022574"/>
    </source>
</evidence>
<evidence type="ECO:0000256" key="6">
    <source>
        <dbReference type="HAMAP-Rule" id="MF_03029"/>
    </source>
</evidence>
<dbReference type="InterPro" id="IPR028599">
    <property type="entry name" value="WDR12/Ytm1"/>
</dbReference>
<dbReference type="Gene3D" id="2.130.10.10">
    <property type="entry name" value="YVTN repeat-like/Quinoprotein amine dehydrogenase"/>
    <property type="match status" value="1"/>
</dbReference>
<evidence type="ECO:0000256" key="4">
    <source>
        <dbReference type="ARBA" id="ARBA00022737"/>
    </source>
</evidence>
<dbReference type="GO" id="GO:0005730">
    <property type="term" value="C:nucleolus"/>
    <property type="evidence" value="ECO:0007669"/>
    <property type="project" value="UniProtKB-SubCell"/>
</dbReference>
<organism evidence="9 10">
    <name type="scientific">Rhizoctonia solani</name>
    <dbReference type="NCBI Taxonomy" id="456999"/>
    <lineage>
        <taxon>Eukaryota</taxon>
        <taxon>Fungi</taxon>
        <taxon>Dikarya</taxon>
        <taxon>Basidiomycota</taxon>
        <taxon>Agaricomycotina</taxon>
        <taxon>Agaricomycetes</taxon>
        <taxon>Cantharellales</taxon>
        <taxon>Ceratobasidiaceae</taxon>
        <taxon>Rhizoctonia</taxon>
    </lineage>
</organism>
<dbReference type="PANTHER" id="PTHR19855">
    <property type="entry name" value="WD40 REPEAT PROTEIN 12, 37"/>
    <property type="match status" value="1"/>
</dbReference>
<evidence type="ECO:0000313" key="9">
    <source>
        <dbReference type="EMBL" id="CAE6477582.1"/>
    </source>
</evidence>
<dbReference type="PRINTS" id="PR00320">
    <property type="entry name" value="GPROTEINBRPT"/>
</dbReference>
<evidence type="ECO:0000256" key="1">
    <source>
        <dbReference type="ARBA" id="ARBA00022517"/>
    </source>
</evidence>
<comment type="subunit">
    <text evidence="6">Component of the NOP7 complex, composed of ERB1, NOP7 and YTM1. Within the NOP7 complex ERB1 appears to interact directly with NOP7 and YTM1. The NOP7 complex also associates with the 66S pre-ribosome.</text>
</comment>
<comment type="subcellular location">
    <subcellularLocation>
        <location evidence="6">Nucleus</location>
        <location evidence="6">Nucleolus</location>
    </subcellularLocation>
    <subcellularLocation>
        <location evidence="6">Nucleus</location>
        <location evidence="6">Nucleoplasm</location>
    </subcellularLocation>
</comment>
<dbReference type="GO" id="GO:0000466">
    <property type="term" value="P:maturation of 5.8S rRNA from tricistronic rRNA transcript (SSU-rRNA, 5.8S rRNA, LSU-rRNA)"/>
    <property type="evidence" value="ECO:0007669"/>
    <property type="project" value="UniProtKB-UniRule"/>
</dbReference>
<dbReference type="PROSITE" id="PS00678">
    <property type="entry name" value="WD_REPEATS_1"/>
    <property type="match status" value="1"/>
</dbReference>
<feature type="repeat" description="WD" evidence="7">
    <location>
        <begin position="370"/>
        <end position="392"/>
    </location>
</feature>
<dbReference type="EMBL" id="CAJMWY010001881">
    <property type="protein sequence ID" value="CAE6477582.1"/>
    <property type="molecule type" value="Genomic_DNA"/>
</dbReference>
<dbReference type="Pfam" id="PF00400">
    <property type="entry name" value="WD40"/>
    <property type="match status" value="4"/>
</dbReference>
<dbReference type="InterPro" id="IPR015943">
    <property type="entry name" value="WD40/YVTN_repeat-like_dom_sf"/>
</dbReference>
<evidence type="ECO:0000256" key="2">
    <source>
        <dbReference type="ARBA" id="ARBA00022552"/>
    </source>
</evidence>
<comment type="caution">
    <text evidence="9">The sequence shown here is derived from an EMBL/GenBank/DDBJ whole genome shotgun (WGS) entry which is preliminary data.</text>
</comment>
<protein>
    <recommendedName>
        <fullName evidence="6">Ribosome biogenesis protein YTM1</fullName>
    </recommendedName>
</protein>
<keyword evidence="2 6" id="KW-0698">rRNA processing</keyword>
<evidence type="ECO:0000313" key="10">
    <source>
        <dbReference type="Proteomes" id="UP000663861"/>
    </source>
</evidence>
<dbReference type="Pfam" id="PF08154">
    <property type="entry name" value="NLE"/>
    <property type="match status" value="1"/>
</dbReference>
<feature type="domain" description="NLE" evidence="8">
    <location>
        <begin position="10"/>
        <end position="68"/>
    </location>
</feature>
<dbReference type="InterPro" id="IPR036322">
    <property type="entry name" value="WD40_repeat_dom_sf"/>
</dbReference>
<proteinExistence type="inferred from homology"/>
<dbReference type="HAMAP" id="MF_03029">
    <property type="entry name" value="WDR12"/>
    <property type="match status" value="1"/>
</dbReference>
<dbReference type="PROSITE" id="PS50294">
    <property type="entry name" value="WD_REPEATS_REGION"/>
    <property type="match status" value="1"/>
</dbReference>
<keyword evidence="1 6" id="KW-0690">Ribosome biogenesis</keyword>
<dbReference type="GO" id="GO:0030687">
    <property type="term" value="C:preribosome, large subunit precursor"/>
    <property type="evidence" value="ECO:0007669"/>
    <property type="project" value="UniProtKB-UniRule"/>
</dbReference>
<dbReference type="SMART" id="SM00320">
    <property type="entry name" value="WD40"/>
    <property type="match status" value="6"/>
</dbReference>
<comment type="similarity">
    <text evidence="6">Belongs to the WD repeat WDR12/YTM1 family.</text>
</comment>
<dbReference type="GO" id="GO:0043021">
    <property type="term" value="F:ribonucleoprotein complex binding"/>
    <property type="evidence" value="ECO:0007669"/>
    <property type="project" value="UniProtKB-UniRule"/>
</dbReference>
<dbReference type="SUPFAM" id="SSF50978">
    <property type="entry name" value="WD40 repeat-like"/>
    <property type="match status" value="1"/>
</dbReference>
<keyword evidence="4" id="KW-0677">Repeat</keyword>
<feature type="repeat" description="WD" evidence="7">
    <location>
        <begin position="191"/>
        <end position="223"/>
    </location>
</feature>
<dbReference type="InterPro" id="IPR019775">
    <property type="entry name" value="WD40_repeat_CS"/>
</dbReference>
<evidence type="ECO:0000259" key="8">
    <source>
        <dbReference type="Pfam" id="PF08154"/>
    </source>
</evidence>